<dbReference type="Proteomes" id="UP001589585">
    <property type="component" value="Unassembled WGS sequence"/>
</dbReference>
<reference evidence="2 3" key="1">
    <citation type="submission" date="2024-09" db="EMBL/GenBank/DDBJ databases">
        <authorList>
            <person name="Sun Q."/>
            <person name="Mori K."/>
        </authorList>
    </citation>
    <scope>NUCLEOTIDE SEQUENCE [LARGE SCALE GENOMIC DNA]</scope>
    <source>
        <strain evidence="2 3">CECT 8622</strain>
    </source>
</reference>
<evidence type="ECO:0000313" key="2">
    <source>
        <dbReference type="EMBL" id="MFB9057510.1"/>
    </source>
</evidence>
<protein>
    <submittedName>
        <fullName evidence="2">Outer membrane beta-barrel protein</fullName>
    </submittedName>
</protein>
<dbReference type="Pfam" id="PF13568">
    <property type="entry name" value="OMP_b-brl_2"/>
    <property type="match status" value="1"/>
</dbReference>
<comment type="caution">
    <text evidence="2">The sequence shown here is derived from an EMBL/GenBank/DDBJ whole genome shotgun (WGS) entry which is preliminary data.</text>
</comment>
<dbReference type="RefSeq" id="WP_379861744.1">
    <property type="nucleotide sequence ID" value="NZ_JBHMFC010000077.1"/>
</dbReference>
<dbReference type="InterPro" id="IPR025665">
    <property type="entry name" value="Beta-barrel_OMP_2"/>
</dbReference>
<name>A0ABV5FDJ0_9FLAO</name>
<feature type="domain" description="Outer membrane protein beta-barrel" evidence="1">
    <location>
        <begin position="18"/>
        <end position="207"/>
    </location>
</feature>
<dbReference type="EMBL" id="JBHMFC010000077">
    <property type="protein sequence ID" value="MFB9057510.1"/>
    <property type="molecule type" value="Genomic_DNA"/>
</dbReference>
<keyword evidence="3" id="KW-1185">Reference proteome</keyword>
<evidence type="ECO:0000259" key="1">
    <source>
        <dbReference type="Pfam" id="PF13568"/>
    </source>
</evidence>
<gene>
    <name evidence="2" type="ORF">ACFFU9_12240</name>
</gene>
<organism evidence="2 3">
    <name type="scientific">Mariniflexile ostreae</name>
    <dbReference type="NCBI Taxonomy" id="1520892"/>
    <lineage>
        <taxon>Bacteria</taxon>
        <taxon>Pseudomonadati</taxon>
        <taxon>Bacteroidota</taxon>
        <taxon>Flavobacteriia</taxon>
        <taxon>Flavobacteriales</taxon>
        <taxon>Flavobacteriaceae</taxon>
        <taxon>Mariniflexile</taxon>
    </lineage>
</organism>
<proteinExistence type="predicted"/>
<sequence length="243" mass="27247">MKKLTLLIFLFSLKSLYAQGGREITYGLFAGGLYSTMSNLPDVIVPKGVYEGYTLEEKGKFGATAGIMINWKYPYAKISVQPELSYSFQATDLAYEDIHGLNYKMTFAYSYLNAGMQFKYYPIEGMYVGIGPSMAFNITSDNITYSSNAEDIFGGSGTYYEPDTEVQNVLNASLTGKNYFYGTFSLGYEFNSQFFIGARYALGISDALATEENGHRYQENTNKINSISLYIGYAFDFDDLTNF</sequence>
<accession>A0ABV5FDJ0</accession>
<evidence type="ECO:0000313" key="3">
    <source>
        <dbReference type="Proteomes" id="UP001589585"/>
    </source>
</evidence>